<dbReference type="EMBL" id="JALBCA010000021">
    <property type="protein sequence ID" value="KAI2389899.1"/>
    <property type="molecule type" value="Genomic_DNA"/>
</dbReference>
<proteinExistence type="predicted"/>
<name>A0ACB8V0N4_9EURO</name>
<protein>
    <submittedName>
        <fullName evidence="1">Uncharacterized protein</fullName>
    </submittedName>
</protein>
<sequence>MVNKEPLLVAKHPDTLPLKKPNRHLDSFQKTSQSAAFTEAAVSKGAARRAEDHSVGSFATSQSRSWANGVPEGGHYAEAMKTLRRNRGLITAEIEGLLAEEMAAVNHVPQVKESSDDVSIISNTHRARGENNVRISPESSELFKSIAEDQLGPSKRRTPGLVSKSFTSPATSSSQPIHRDVVQPPTQPRAQRFSKRSARLSAGPSHYIAPHKDLNTLIQRNMERENNLQYQMQNPSEHEFENEFLHLSVGEVNDIREWLQLTGYYDEQYRFKTLQRRRRLAALEQEMTDLRKEDQDERVALLAKHDDAVRPSAYSKQTAIESMARKYSGNASPYLMSGNNESGPRSNKAVVHNDMNDTPSDLNYNPGRKPLMHPTREQNLKRGLSPVPLEDPWKKSRLENWGQSSHTEGAVSFKPYVEFHLI</sequence>
<reference evidence="1" key="1">
    <citation type="journal article" date="2022" name="bioRxiv">
        <title>Population genetic analysis of Ophidiomyces ophidiicola, the causative agent of snake fungal disease, indicates recent introductions to the USA.</title>
        <authorList>
            <person name="Ladner J.T."/>
            <person name="Palmer J.M."/>
            <person name="Ettinger C.L."/>
            <person name="Stajich J.E."/>
            <person name="Farrell T.M."/>
            <person name="Glorioso B.M."/>
            <person name="Lawson B."/>
            <person name="Price S.J."/>
            <person name="Stengle A.G."/>
            <person name="Grear D.A."/>
            <person name="Lorch J.M."/>
        </authorList>
    </citation>
    <scope>NUCLEOTIDE SEQUENCE</scope>
    <source>
        <strain evidence="1">NWHC 24266-5</strain>
    </source>
</reference>
<organism evidence="1">
    <name type="scientific">Ophidiomyces ophidiicola</name>
    <dbReference type="NCBI Taxonomy" id="1387563"/>
    <lineage>
        <taxon>Eukaryota</taxon>
        <taxon>Fungi</taxon>
        <taxon>Dikarya</taxon>
        <taxon>Ascomycota</taxon>
        <taxon>Pezizomycotina</taxon>
        <taxon>Eurotiomycetes</taxon>
        <taxon>Eurotiomycetidae</taxon>
        <taxon>Onygenales</taxon>
        <taxon>Onygenaceae</taxon>
        <taxon>Ophidiomyces</taxon>
    </lineage>
</organism>
<accession>A0ACB8V0N4</accession>
<comment type="caution">
    <text evidence="1">The sequence shown here is derived from an EMBL/GenBank/DDBJ whole genome shotgun (WGS) entry which is preliminary data.</text>
</comment>
<gene>
    <name evidence="1" type="ORF">LOY88_001918</name>
</gene>
<evidence type="ECO:0000313" key="1">
    <source>
        <dbReference type="EMBL" id="KAI2389899.1"/>
    </source>
</evidence>